<keyword evidence="3" id="KW-1185">Reference proteome</keyword>
<dbReference type="AlphaFoldDB" id="A0AAV7SNP5"/>
<organism evidence="2 3">
    <name type="scientific">Pleurodeles waltl</name>
    <name type="common">Iberian ribbed newt</name>
    <dbReference type="NCBI Taxonomy" id="8319"/>
    <lineage>
        <taxon>Eukaryota</taxon>
        <taxon>Metazoa</taxon>
        <taxon>Chordata</taxon>
        <taxon>Craniata</taxon>
        <taxon>Vertebrata</taxon>
        <taxon>Euteleostomi</taxon>
        <taxon>Amphibia</taxon>
        <taxon>Batrachia</taxon>
        <taxon>Caudata</taxon>
        <taxon>Salamandroidea</taxon>
        <taxon>Salamandridae</taxon>
        <taxon>Pleurodelinae</taxon>
        <taxon>Pleurodeles</taxon>
    </lineage>
</organism>
<dbReference type="EMBL" id="JANPWB010000008">
    <property type="protein sequence ID" value="KAJ1165739.1"/>
    <property type="molecule type" value="Genomic_DNA"/>
</dbReference>
<proteinExistence type="predicted"/>
<evidence type="ECO:0000256" key="1">
    <source>
        <dbReference type="SAM" id="MobiDB-lite"/>
    </source>
</evidence>
<comment type="caution">
    <text evidence="2">The sequence shown here is derived from an EMBL/GenBank/DDBJ whole genome shotgun (WGS) entry which is preliminary data.</text>
</comment>
<reference evidence="2" key="1">
    <citation type="journal article" date="2022" name="bioRxiv">
        <title>Sequencing and chromosome-scale assembly of the giantPleurodeles waltlgenome.</title>
        <authorList>
            <person name="Brown T."/>
            <person name="Elewa A."/>
            <person name="Iarovenko S."/>
            <person name="Subramanian E."/>
            <person name="Araus A.J."/>
            <person name="Petzold A."/>
            <person name="Susuki M."/>
            <person name="Suzuki K.-i.T."/>
            <person name="Hayashi T."/>
            <person name="Toyoda A."/>
            <person name="Oliveira C."/>
            <person name="Osipova E."/>
            <person name="Leigh N.D."/>
            <person name="Simon A."/>
            <person name="Yun M.H."/>
        </authorList>
    </citation>
    <scope>NUCLEOTIDE SEQUENCE</scope>
    <source>
        <strain evidence="2">20211129_DDA</strain>
        <tissue evidence="2">Liver</tissue>
    </source>
</reference>
<feature type="region of interest" description="Disordered" evidence="1">
    <location>
        <begin position="81"/>
        <end position="107"/>
    </location>
</feature>
<sequence length="107" mass="11418">MGCTDIEDIARSLQMNAYYELHDGNMTQALNSEAAFVLKVKAGPEQTLISGAEPELSDAPDDAGNLMNGAEHKPILRAVDTADLDEPSRSEEDRAAPERLLMSGGGT</sequence>
<accession>A0AAV7SNP5</accession>
<dbReference type="Proteomes" id="UP001066276">
    <property type="component" value="Chromosome 4_2"/>
</dbReference>
<evidence type="ECO:0000313" key="2">
    <source>
        <dbReference type="EMBL" id="KAJ1165739.1"/>
    </source>
</evidence>
<protein>
    <submittedName>
        <fullName evidence="2">Uncharacterized protein</fullName>
    </submittedName>
</protein>
<gene>
    <name evidence="2" type="ORF">NDU88_006156</name>
</gene>
<name>A0AAV7SNP5_PLEWA</name>
<feature type="compositionally biased region" description="Basic and acidic residues" evidence="1">
    <location>
        <begin position="86"/>
        <end position="97"/>
    </location>
</feature>
<evidence type="ECO:0000313" key="3">
    <source>
        <dbReference type="Proteomes" id="UP001066276"/>
    </source>
</evidence>